<dbReference type="PANTHER" id="PTHR43300">
    <property type="entry name" value="ACETYLTRANSFERASE"/>
    <property type="match status" value="1"/>
</dbReference>
<dbReference type="AlphaFoldDB" id="L8JTF0"/>
<dbReference type="GO" id="GO:0016740">
    <property type="term" value="F:transferase activity"/>
    <property type="evidence" value="ECO:0007669"/>
    <property type="project" value="UniProtKB-KW"/>
</dbReference>
<dbReference type="SUPFAM" id="SSF51161">
    <property type="entry name" value="Trimeric LpxA-like enzymes"/>
    <property type="match status" value="1"/>
</dbReference>
<evidence type="ECO:0000256" key="2">
    <source>
        <dbReference type="ARBA" id="ARBA00022679"/>
    </source>
</evidence>
<keyword evidence="2 7" id="KW-0808">Transferase</keyword>
<comment type="caution">
    <text evidence="7">The sequence shown here is derived from an EMBL/GenBank/DDBJ whole genome shotgun (WGS) entry which is preliminary data.</text>
</comment>
<dbReference type="InterPro" id="IPR018357">
    <property type="entry name" value="Hexapep_transf_CS"/>
</dbReference>
<dbReference type="CDD" id="cd03360">
    <property type="entry name" value="LbH_AT_putative"/>
    <property type="match status" value="1"/>
</dbReference>
<evidence type="ECO:0000313" key="8">
    <source>
        <dbReference type="Proteomes" id="UP000011135"/>
    </source>
</evidence>
<feature type="active site" description="Proton acceptor" evidence="4">
    <location>
        <position position="147"/>
    </location>
</feature>
<dbReference type="Gene3D" id="3.40.50.20">
    <property type="match status" value="1"/>
</dbReference>
<dbReference type="InterPro" id="IPR011004">
    <property type="entry name" value="Trimer_LpxA-like_sf"/>
</dbReference>
<evidence type="ECO:0000256" key="3">
    <source>
        <dbReference type="ARBA" id="ARBA00022737"/>
    </source>
</evidence>
<reference evidence="7 8" key="1">
    <citation type="submission" date="2012-12" db="EMBL/GenBank/DDBJ databases">
        <title>Genome assembly of Fulvivirga imtechensis AK7.</title>
        <authorList>
            <person name="Nupur N."/>
            <person name="Khatri I."/>
            <person name="Kumar R."/>
            <person name="Subramanian S."/>
            <person name="Pinnaka A."/>
        </authorList>
    </citation>
    <scope>NUCLEOTIDE SEQUENCE [LARGE SCALE GENOMIC DNA]</scope>
    <source>
        <strain evidence="7 8">AK7</strain>
    </source>
</reference>
<dbReference type="RefSeq" id="WP_009580981.1">
    <property type="nucleotide sequence ID" value="NZ_AMZN01000051.1"/>
</dbReference>
<name>L8JTF0_9BACT</name>
<feature type="binding site" evidence="5">
    <location>
        <position position="78"/>
    </location>
    <ligand>
        <name>substrate</name>
    </ligand>
</feature>
<dbReference type="Pfam" id="PF17836">
    <property type="entry name" value="PglD_N"/>
    <property type="match status" value="1"/>
</dbReference>
<evidence type="ECO:0000313" key="7">
    <source>
        <dbReference type="EMBL" id="ELR70617.1"/>
    </source>
</evidence>
<sequence>MRKYVTIENQMYMKKIAIYGAGGLGKEVKTIIDAINQAKPVYDFLGYFDDNVRGDHVIGGLADLNRWEENIHLVIGIGAPEVKEQIISSITNSFIRYETLIHPGAEIGNGDDVQIGVGTIVTAGCILTTDIEIGKHVLLNLNTTIGHDVVIGDFCSIMPGVNLAGAVKIKKSVLIGSGANIINAVCIGERAVVGAGAVVLKNVKSHSTVVGVPAREL</sequence>
<dbReference type="NCBIfam" id="TIGR03570">
    <property type="entry name" value="NeuD_NnaD"/>
    <property type="match status" value="1"/>
</dbReference>
<dbReference type="PROSITE" id="PS00101">
    <property type="entry name" value="HEXAPEP_TRANSFERASES"/>
    <property type="match status" value="1"/>
</dbReference>
<dbReference type="InterPro" id="IPR050179">
    <property type="entry name" value="Trans_hexapeptide_repeat"/>
</dbReference>
<dbReference type="InterPro" id="IPR041561">
    <property type="entry name" value="PglD_N"/>
</dbReference>
<comment type="similarity">
    <text evidence="1">Belongs to the transferase hexapeptide repeat family.</text>
</comment>
<keyword evidence="3" id="KW-0677">Repeat</keyword>
<keyword evidence="8" id="KW-1185">Reference proteome</keyword>
<evidence type="ECO:0000256" key="4">
    <source>
        <dbReference type="PIRSR" id="PIRSR620019-1"/>
    </source>
</evidence>
<evidence type="ECO:0000256" key="5">
    <source>
        <dbReference type="PIRSR" id="PIRSR620019-2"/>
    </source>
</evidence>
<dbReference type="EMBL" id="AMZN01000051">
    <property type="protein sequence ID" value="ELR70617.1"/>
    <property type="molecule type" value="Genomic_DNA"/>
</dbReference>
<accession>L8JTF0</accession>
<protein>
    <submittedName>
        <fullName evidence="7">Acetyltransferase (Isoleucine patch superfamily)</fullName>
    </submittedName>
</protein>
<dbReference type="PANTHER" id="PTHR43300:SF7">
    <property type="entry name" value="UDP-N-ACETYLBACILLOSAMINE N-ACETYLTRANSFERASE"/>
    <property type="match status" value="1"/>
</dbReference>
<evidence type="ECO:0000259" key="6">
    <source>
        <dbReference type="Pfam" id="PF17836"/>
    </source>
</evidence>
<organism evidence="7 8">
    <name type="scientific">Fulvivirga imtechensis AK7</name>
    <dbReference type="NCBI Taxonomy" id="1237149"/>
    <lineage>
        <taxon>Bacteria</taxon>
        <taxon>Pseudomonadati</taxon>
        <taxon>Bacteroidota</taxon>
        <taxon>Cytophagia</taxon>
        <taxon>Cytophagales</taxon>
        <taxon>Fulvivirgaceae</taxon>
        <taxon>Fulvivirga</taxon>
    </lineage>
</organism>
<dbReference type="Gene3D" id="2.160.10.10">
    <property type="entry name" value="Hexapeptide repeat proteins"/>
    <property type="match status" value="1"/>
</dbReference>
<feature type="site" description="Increases basicity of active site His" evidence="4">
    <location>
        <position position="148"/>
    </location>
</feature>
<dbReference type="eggNOG" id="COG0110">
    <property type="taxonomic scope" value="Bacteria"/>
</dbReference>
<dbReference type="InterPro" id="IPR020019">
    <property type="entry name" value="AcTrfase_PglD-like"/>
</dbReference>
<gene>
    <name evidence="7" type="ORF">C900_03598</name>
</gene>
<feature type="domain" description="PglD N-terminal" evidence="6">
    <location>
        <begin position="15"/>
        <end position="89"/>
    </location>
</feature>
<proteinExistence type="inferred from homology"/>
<dbReference type="STRING" id="1237149.C900_03598"/>
<dbReference type="OrthoDB" id="708224at2"/>
<dbReference type="Proteomes" id="UP000011135">
    <property type="component" value="Unassembled WGS sequence"/>
</dbReference>
<evidence type="ECO:0000256" key="1">
    <source>
        <dbReference type="ARBA" id="ARBA00007274"/>
    </source>
</evidence>